<evidence type="ECO:0000256" key="2">
    <source>
        <dbReference type="SAM" id="MobiDB-lite"/>
    </source>
</evidence>
<protein>
    <submittedName>
        <fullName evidence="3">Uncharacterized protein</fullName>
    </submittedName>
</protein>
<keyword evidence="4" id="KW-1185">Reference proteome</keyword>
<proteinExistence type="predicted"/>
<dbReference type="AlphaFoldDB" id="A0A8K0DH43"/>
<evidence type="ECO:0000313" key="4">
    <source>
        <dbReference type="Proteomes" id="UP000801492"/>
    </source>
</evidence>
<keyword evidence="1" id="KW-0175">Coiled coil</keyword>
<dbReference type="Proteomes" id="UP000801492">
    <property type="component" value="Unassembled WGS sequence"/>
</dbReference>
<dbReference type="OrthoDB" id="6768132at2759"/>
<evidence type="ECO:0000313" key="3">
    <source>
        <dbReference type="EMBL" id="KAF2903067.1"/>
    </source>
</evidence>
<gene>
    <name evidence="3" type="ORF">ILUMI_03123</name>
</gene>
<organism evidence="3 4">
    <name type="scientific">Ignelater luminosus</name>
    <name type="common">Cucubano</name>
    <name type="synonym">Pyrophorus luminosus</name>
    <dbReference type="NCBI Taxonomy" id="2038154"/>
    <lineage>
        <taxon>Eukaryota</taxon>
        <taxon>Metazoa</taxon>
        <taxon>Ecdysozoa</taxon>
        <taxon>Arthropoda</taxon>
        <taxon>Hexapoda</taxon>
        <taxon>Insecta</taxon>
        <taxon>Pterygota</taxon>
        <taxon>Neoptera</taxon>
        <taxon>Endopterygota</taxon>
        <taxon>Coleoptera</taxon>
        <taxon>Polyphaga</taxon>
        <taxon>Elateriformia</taxon>
        <taxon>Elateroidea</taxon>
        <taxon>Elateridae</taxon>
        <taxon>Agrypninae</taxon>
        <taxon>Pyrophorini</taxon>
        <taxon>Ignelater</taxon>
    </lineage>
</organism>
<name>A0A8K0DH43_IGNLU</name>
<evidence type="ECO:0000256" key="1">
    <source>
        <dbReference type="SAM" id="Coils"/>
    </source>
</evidence>
<sequence>MQYTLLEAQQASADLRFDEMQSRLQLQLNNATSRFREANQSCNVLREELLIFKSRSNTSMDAANKRIHELEKDLRLTQQQLHITQEKLYNITRNKNREIYSKNLHDTNVNYEQRPSNSGSSSMLHHNPSTNIINNKIVMFNNESPRSPKLVTKQNYNRYASNKYNPLNAEASSSKELAEKLVEDDSVQEQMQNRHYEGSVLKKRECNIKKPLLPPLRQVSNSKSNNKLGLKKRKLYNPDNLDYFDNFEEQE</sequence>
<feature type="coiled-coil region" evidence="1">
    <location>
        <begin position="28"/>
        <end position="87"/>
    </location>
</feature>
<comment type="caution">
    <text evidence="3">The sequence shown here is derived from an EMBL/GenBank/DDBJ whole genome shotgun (WGS) entry which is preliminary data.</text>
</comment>
<accession>A0A8K0DH43</accession>
<dbReference type="EMBL" id="VTPC01001117">
    <property type="protein sequence ID" value="KAF2903067.1"/>
    <property type="molecule type" value="Genomic_DNA"/>
</dbReference>
<feature type="region of interest" description="Disordered" evidence="2">
    <location>
        <begin position="214"/>
        <end position="233"/>
    </location>
</feature>
<reference evidence="3" key="1">
    <citation type="submission" date="2019-08" db="EMBL/GenBank/DDBJ databases">
        <title>The genome of the North American firefly Photinus pyralis.</title>
        <authorList>
            <consortium name="Photinus pyralis genome working group"/>
            <person name="Fallon T.R."/>
            <person name="Sander Lower S.E."/>
            <person name="Weng J.-K."/>
        </authorList>
    </citation>
    <scope>NUCLEOTIDE SEQUENCE</scope>
    <source>
        <strain evidence="3">TRF0915ILg1</strain>
        <tissue evidence="3">Whole body</tissue>
    </source>
</reference>